<keyword evidence="2" id="KW-1185">Reference proteome</keyword>
<dbReference type="EMBL" id="CM047907">
    <property type="protein sequence ID" value="KAJ0084422.1"/>
    <property type="molecule type" value="Genomic_DNA"/>
</dbReference>
<name>A0ACC1ABK7_9ROSI</name>
<protein>
    <submittedName>
        <fullName evidence="1">Uncharacterized protein</fullName>
    </submittedName>
</protein>
<evidence type="ECO:0000313" key="1">
    <source>
        <dbReference type="EMBL" id="KAJ0084422.1"/>
    </source>
</evidence>
<accession>A0ACC1ABK7</accession>
<sequence>MMSDLNENLVEKDFDITKVAGGVLGRAVQREYSVENYMEIHLFWAGKGTCCIPDIGRYGPSILAINATPGSINSNFFFVLFPLFN</sequence>
<organism evidence="1 2">
    <name type="scientific">Pistacia atlantica</name>
    <dbReference type="NCBI Taxonomy" id="434234"/>
    <lineage>
        <taxon>Eukaryota</taxon>
        <taxon>Viridiplantae</taxon>
        <taxon>Streptophyta</taxon>
        <taxon>Embryophyta</taxon>
        <taxon>Tracheophyta</taxon>
        <taxon>Spermatophyta</taxon>
        <taxon>Magnoliopsida</taxon>
        <taxon>eudicotyledons</taxon>
        <taxon>Gunneridae</taxon>
        <taxon>Pentapetalae</taxon>
        <taxon>rosids</taxon>
        <taxon>malvids</taxon>
        <taxon>Sapindales</taxon>
        <taxon>Anacardiaceae</taxon>
        <taxon>Pistacia</taxon>
    </lineage>
</organism>
<evidence type="ECO:0000313" key="2">
    <source>
        <dbReference type="Proteomes" id="UP001164250"/>
    </source>
</evidence>
<reference evidence="2" key="1">
    <citation type="journal article" date="2023" name="G3 (Bethesda)">
        <title>Genome assembly and association tests identify interacting loci associated with vigor, precocity, and sex in interspecific pistachio rootstocks.</title>
        <authorList>
            <person name="Palmer W."/>
            <person name="Jacygrad E."/>
            <person name="Sagayaradj S."/>
            <person name="Cavanaugh K."/>
            <person name="Han R."/>
            <person name="Bertier L."/>
            <person name="Beede B."/>
            <person name="Kafkas S."/>
            <person name="Golino D."/>
            <person name="Preece J."/>
            <person name="Michelmore R."/>
        </authorList>
    </citation>
    <scope>NUCLEOTIDE SEQUENCE [LARGE SCALE GENOMIC DNA]</scope>
</reference>
<proteinExistence type="predicted"/>
<gene>
    <name evidence="1" type="ORF">Patl1_29969</name>
</gene>
<dbReference type="Proteomes" id="UP001164250">
    <property type="component" value="Chromosome 11"/>
</dbReference>
<comment type="caution">
    <text evidence="1">The sequence shown here is derived from an EMBL/GenBank/DDBJ whole genome shotgun (WGS) entry which is preliminary data.</text>
</comment>